<dbReference type="EMBL" id="BDGG01000020">
    <property type="protein sequence ID" value="GAV08986.1"/>
    <property type="molecule type" value="Genomic_DNA"/>
</dbReference>
<name>A0A1D1W6N5_RAMVA</name>
<reference evidence="2 3" key="1">
    <citation type="journal article" date="2016" name="Nat. Commun.">
        <title>Extremotolerant tardigrade genome and improved radiotolerance of human cultured cells by tardigrade-unique protein.</title>
        <authorList>
            <person name="Hashimoto T."/>
            <person name="Horikawa D.D."/>
            <person name="Saito Y."/>
            <person name="Kuwahara H."/>
            <person name="Kozuka-Hata H."/>
            <person name="Shin-I T."/>
            <person name="Minakuchi Y."/>
            <person name="Ohishi K."/>
            <person name="Motoyama A."/>
            <person name="Aizu T."/>
            <person name="Enomoto A."/>
            <person name="Kondo K."/>
            <person name="Tanaka S."/>
            <person name="Hara Y."/>
            <person name="Koshikawa S."/>
            <person name="Sagara H."/>
            <person name="Miura T."/>
            <person name="Yokobori S."/>
            <person name="Miyagawa K."/>
            <person name="Suzuki Y."/>
            <person name="Kubo T."/>
            <person name="Oyama M."/>
            <person name="Kohara Y."/>
            <person name="Fujiyama A."/>
            <person name="Arakawa K."/>
            <person name="Katayama T."/>
            <person name="Toyoda A."/>
            <person name="Kunieda T."/>
        </authorList>
    </citation>
    <scope>NUCLEOTIDE SEQUENCE [LARGE SCALE GENOMIC DNA]</scope>
    <source>
        <strain evidence="2 3">YOKOZUNA-1</strain>
    </source>
</reference>
<evidence type="ECO:0000313" key="3">
    <source>
        <dbReference type="Proteomes" id="UP000186922"/>
    </source>
</evidence>
<comment type="caution">
    <text evidence="2">The sequence shown here is derived from an EMBL/GenBank/DDBJ whole genome shotgun (WGS) entry which is preliminary data.</text>
</comment>
<proteinExistence type="predicted"/>
<accession>A0A1D1W6N5</accession>
<dbReference type="Proteomes" id="UP000186922">
    <property type="component" value="Unassembled WGS sequence"/>
</dbReference>
<keyword evidence="3" id="KW-1185">Reference proteome</keyword>
<feature type="region of interest" description="Disordered" evidence="1">
    <location>
        <begin position="37"/>
        <end position="77"/>
    </location>
</feature>
<evidence type="ECO:0000256" key="1">
    <source>
        <dbReference type="SAM" id="MobiDB-lite"/>
    </source>
</evidence>
<gene>
    <name evidence="2" type="primary">RvY_18598-1</name>
    <name evidence="2" type="synonym">RvY_18598.1</name>
    <name evidence="2" type="ORF">RvY_18598</name>
</gene>
<evidence type="ECO:0000313" key="2">
    <source>
        <dbReference type="EMBL" id="GAV08986.1"/>
    </source>
</evidence>
<protein>
    <submittedName>
        <fullName evidence="2">Uncharacterized protein</fullName>
    </submittedName>
</protein>
<organism evidence="2 3">
    <name type="scientific">Ramazzottius varieornatus</name>
    <name type="common">Water bear</name>
    <name type="synonym">Tardigrade</name>
    <dbReference type="NCBI Taxonomy" id="947166"/>
    <lineage>
        <taxon>Eukaryota</taxon>
        <taxon>Metazoa</taxon>
        <taxon>Ecdysozoa</taxon>
        <taxon>Tardigrada</taxon>
        <taxon>Eutardigrada</taxon>
        <taxon>Parachela</taxon>
        <taxon>Hypsibioidea</taxon>
        <taxon>Ramazzottiidae</taxon>
        <taxon>Ramazzottius</taxon>
    </lineage>
</organism>
<sequence length="128" mass="13553">MSTTCRNHTYDVSLYSCPCFWDNCNYYVEVTKDTKGNTVGQQDLKPPIKDSPGYSANNPAKKTPVIPSAGGGGGGDDTTTAAGAIAADLTASSNLTDSACRLRTTASRFWTLLSLIYILCQSGDMIGL</sequence>
<dbReference type="AlphaFoldDB" id="A0A1D1W6N5"/>